<dbReference type="EMBL" id="CASHTH010004453">
    <property type="protein sequence ID" value="CAI8057488.1"/>
    <property type="molecule type" value="Genomic_DNA"/>
</dbReference>
<dbReference type="AlphaFoldDB" id="A0AA35XG20"/>
<evidence type="ECO:0000313" key="2">
    <source>
        <dbReference type="EMBL" id="CAI8057488.1"/>
    </source>
</evidence>
<gene>
    <name evidence="2" type="ORF">GBAR_LOCUS31341</name>
</gene>
<organism evidence="2 3">
    <name type="scientific">Geodia barretti</name>
    <name type="common">Barrett's horny sponge</name>
    <dbReference type="NCBI Taxonomy" id="519541"/>
    <lineage>
        <taxon>Eukaryota</taxon>
        <taxon>Metazoa</taxon>
        <taxon>Porifera</taxon>
        <taxon>Demospongiae</taxon>
        <taxon>Heteroscleromorpha</taxon>
        <taxon>Tetractinellida</taxon>
        <taxon>Astrophorina</taxon>
        <taxon>Geodiidae</taxon>
        <taxon>Geodia</taxon>
    </lineage>
</organism>
<evidence type="ECO:0000313" key="3">
    <source>
        <dbReference type="Proteomes" id="UP001174909"/>
    </source>
</evidence>
<feature type="region of interest" description="Disordered" evidence="1">
    <location>
        <begin position="118"/>
        <end position="158"/>
    </location>
</feature>
<keyword evidence="3" id="KW-1185">Reference proteome</keyword>
<proteinExistence type="predicted"/>
<sequence length="158" mass="16871">MVCSNSRVINRIRINYGLYTCSTSAALSLSFPATTDLDLCSTRLGAAMILVRGIEEAVRAITAAPRFESRPLTITRTDFCAQKSSVAPYFWYRVAASSRWLLVSDAPGFSSPSSFTPPSFSFSLSSSLSPSSSFFLTSSSSSFLSASSPPASSISSPF</sequence>
<dbReference type="Proteomes" id="UP001174909">
    <property type="component" value="Unassembled WGS sequence"/>
</dbReference>
<comment type="caution">
    <text evidence="2">The sequence shown here is derived from an EMBL/GenBank/DDBJ whole genome shotgun (WGS) entry which is preliminary data.</text>
</comment>
<evidence type="ECO:0000256" key="1">
    <source>
        <dbReference type="SAM" id="MobiDB-lite"/>
    </source>
</evidence>
<reference evidence="2" key="1">
    <citation type="submission" date="2023-03" db="EMBL/GenBank/DDBJ databases">
        <authorList>
            <person name="Steffen K."/>
            <person name="Cardenas P."/>
        </authorList>
    </citation>
    <scope>NUCLEOTIDE SEQUENCE</scope>
</reference>
<protein>
    <submittedName>
        <fullName evidence="2">Uncharacterized protein</fullName>
    </submittedName>
</protein>
<accession>A0AA35XG20</accession>
<name>A0AA35XG20_GEOBA</name>